<name>A0A022RAP9_ERYGU</name>
<accession>A0A022RAP9</accession>
<gene>
    <name evidence="1" type="ORF">MIMGU_mgv1a022274mg</name>
</gene>
<evidence type="ECO:0000313" key="2">
    <source>
        <dbReference type="Proteomes" id="UP000030748"/>
    </source>
</evidence>
<dbReference type="EMBL" id="KI630572">
    <property type="protein sequence ID" value="EYU37094.1"/>
    <property type="molecule type" value="Genomic_DNA"/>
</dbReference>
<sequence length="99" mass="11515">MNQNSTLSFLISILIESRRRLATGLRAEAGADRWRGGLLVLRRKARPMFVIPQAIEVNLCSRNNREFLIFIRQISHFVVRRHSGTHILREFPITVSLQF</sequence>
<dbReference type="AlphaFoldDB" id="A0A022RAP9"/>
<organism evidence="1 2">
    <name type="scientific">Erythranthe guttata</name>
    <name type="common">Yellow monkey flower</name>
    <name type="synonym">Mimulus guttatus</name>
    <dbReference type="NCBI Taxonomy" id="4155"/>
    <lineage>
        <taxon>Eukaryota</taxon>
        <taxon>Viridiplantae</taxon>
        <taxon>Streptophyta</taxon>
        <taxon>Embryophyta</taxon>
        <taxon>Tracheophyta</taxon>
        <taxon>Spermatophyta</taxon>
        <taxon>Magnoliopsida</taxon>
        <taxon>eudicotyledons</taxon>
        <taxon>Gunneridae</taxon>
        <taxon>Pentapetalae</taxon>
        <taxon>asterids</taxon>
        <taxon>lamiids</taxon>
        <taxon>Lamiales</taxon>
        <taxon>Phrymaceae</taxon>
        <taxon>Erythranthe</taxon>
    </lineage>
</organism>
<dbReference type="Proteomes" id="UP000030748">
    <property type="component" value="Unassembled WGS sequence"/>
</dbReference>
<proteinExistence type="predicted"/>
<protein>
    <submittedName>
        <fullName evidence="1">Uncharacterized protein</fullName>
    </submittedName>
</protein>
<evidence type="ECO:0000313" key="1">
    <source>
        <dbReference type="EMBL" id="EYU37094.1"/>
    </source>
</evidence>
<reference evidence="1 2" key="1">
    <citation type="journal article" date="2013" name="Proc. Natl. Acad. Sci. U.S.A.">
        <title>Fine-scale variation in meiotic recombination in Mimulus inferred from population shotgun sequencing.</title>
        <authorList>
            <person name="Hellsten U."/>
            <person name="Wright K.M."/>
            <person name="Jenkins J."/>
            <person name="Shu S."/>
            <person name="Yuan Y."/>
            <person name="Wessler S.R."/>
            <person name="Schmutz J."/>
            <person name="Willis J.H."/>
            <person name="Rokhsar D.S."/>
        </authorList>
    </citation>
    <scope>NUCLEOTIDE SEQUENCE [LARGE SCALE GENOMIC DNA]</scope>
    <source>
        <strain evidence="2">cv. DUN x IM62</strain>
    </source>
</reference>
<keyword evidence="2" id="KW-1185">Reference proteome</keyword>